<name>A0ABS6EKQ1_9CLOT</name>
<dbReference type="Proteomes" id="UP000726170">
    <property type="component" value="Unassembled WGS sequence"/>
</dbReference>
<keyword evidence="1" id="KW-0560">Oxidoreductase</keyword>
<organism evidence="4 5">
    <name type="scientific">Clostridium mobile</name>
    <dbReference type="NCBI Taxonomy" id="2841512"/>
    <lineage>
        <taxon>Bacteria</taxon>
        <taxon>Bacillati</taxon>
        <taxon>Bacillota</taxon>
        <taxon>Clostridia</taxon>
        <taxon>Eubacteriales</taxon>
        <taxon>Clostridiaceae</taxon>
        <taxon>Clostridium</taxon>
    </lineage>
</organism>
<evidence type="ECO:0000256" key="1">
    <source>
        <dbReference type="ARBA" id="ARBA00023002"/>
    </source>
</evidence>
<protein>
    <submittedName>
        <fullName evidence="4">N(5)-(Carboxyethyl)ornithine synthase</fullName>
    </submittedName>
</protein>
<dbReference type="PANTHER" id="PTHR42795:SF1">
    <property type="entry name" value="ALANINE DEHYDROGENASE"/>
    <property type="match status" value="1"/>
</dbReference>
<evidence type="ECO:0000313" key="5">
    <source>
        <dbReference type="Proteomes" id="UP000726170"/>
    </source>
</evidence>
<dbReference type="RefSeq" id="WP_216440385.1">
    <property type="nucleotide sequence ID" value="NZ_JAHLQF010000004.1"/>
</dbReference>
<comment type="caution">
    <text evidence="4">The sequence shown here is derived from an EMBL/GenBank/DDBJ whole genome shotgun (WGS) entry which is preliminary data.</text>
</comment>
<dbReference type="CDD" id="cd12181">
    <property type="entry name" value="ceo_syn"/>
    <property type="match status" value="1"/>
</dbReference>
<dbReference type="SMART" id="SM01003">
    <property type="entry name" value="AlaDh_PNT_N"/>
    <property type="match status" value="1"/>
</dbReference>
<keyword evidence="5" id="KW-1185">Reference proteome</keyword>
<feature type="domain" description="Alanine dehydrogenase/pyridine nucleotide transhydrogenase NAD(H)-binding" evidence="2">
    <location>
        <begin position="141"/>
        <end position="260"/>
    </location>
</feature>
<dbReference type="InterPro" id="IPR007886">
    <property type="entry name" value="AlaDH/PNT_N"/>
</dbReference>
<dbReference type="InterPro" id="IPR007698">
    <property type="entry name" value="AlaDH/PNT_NAD(H)-bd"/>
</dbReference>
<dbReference type="Pfam" id="PF05222">
    <property type="entry name" value="AlaDh_PNT_N"/>
    <property type="match status" value="1"/>
</dbReference>
<accession>A0ABS6EKQ1</accession>
<dbReference type="Pfam" id="PF01262">
    <property type="entry name" value="AlaDh_PNT_C"/>
    <property type="match status" value="1"/>
</dbReference>
<dbReference type="SMART" id="SM01002">
    <property type="entry name" value="AlaDh_PNT_C"/>
    <property type="match status" value="1"/>
</dbReference>
<sequence>MREIGFLISPKENEERRAIVPKDILNLKNSNMLYFQKGYGEVLGISDEEYIKAGANVVTIEEIFKKDVICDPKIGDGDYLKNLEPNKILFGWVHAVQNRELTDLLLEKRFKCIAWEDMFEDGRHSFWRNNEIAGEAAVMQAFQLHGIFPYNTKVAILGRGNTARGAYRILNGLGADITVYSRNMESLFKKEIGNYDVIVNAVLWDNTREDHILYREDLKRMKKNALIIDVSCDNSKAIETSIPTSIENPIYSIDGIVHYVVDHTPSLFYKTSSFEISKEVAKYLDVIIEGKENNNKVLRNAIIINDAQIIDEKIAKTQSRQLKKRHIA</sequence>
<evidence type="ECO:0000259" key="2">
    <source>
        <dbReference type="SMART" id="SM01002"/>
    </source>
</evidence>
<evidence type="ECO:0000313" key="4">
    <source>
        <dbReference type="EMBL" id="MBU5485789.1"/>
    </source>
</evidence>
<dbReference type="EMBL" id="JAHLQF010000004">
    <property type="protein sequence ID" value="MBU5485789.1"/>
    <property type="molecule type" value="Genomic_DNA"/>
</dbReference>
<proteinExistence type="predicted"/>
<feature type="domain" description="Alanine dehydrogenase/pyridine nucleotide transhydrogenase N-terminal" evidence="3">
    <location>
        <begin position="5"/>
        <end position="133"/>
    </location>
</feature>
<dbReference type="InterPro" id="IPR046951">
    <property type="entry name" value="CEOS"/>
</dbReference>
<reference evidence="4 5" key="1">
    <citation type="submission" date="2021-06" db="EMBL/GenBank/DDBJ databases">
        <authorList>
            <person name="Sun Q."/>
            <person name="Li D."/>
        </authorList>
    </citation>
    <scope>NUCLEOTIDE SEQUENCE [LARGE SCALE GENOMIC DNA]</scope>
    <source>
        <strain evidence="4 5">MSJ-11</strain>
    </source>
</reference>
<dbReference type="PANTHER" id="PTHR42795">
    <property type="entry name" value="ALANINE DEHYDROGENASE"/>
    <property type="match status" value="1"/>
</dbReference>
<gene>
    <name evidence="4" type="ORF">KQI86_15825</name>
</gene>
<evidence type="ECO:0000259" key="3">
    <source>
        <dbReference type="SMART" id="SM01003"/>
    </source>
</evidence>